<dbReference type="NCBIfam" id="TIGR00879">
    <property type="entry name" value="SP"/>
    <property type="match status" value="1"/>
</dbReference>
<protein>
    <submittedName>
        <fullName evidence="10">Hexose transporter</fullName>
    </submittedName>
</protein>
<gene>
    <name evidence="10" type="ORF">NKR23_g9036</name>
</gene>
<dbReference type="GO" id="GO:0005351">
    <property type="term" value="F:carbohydrate:proton symporter activity"/>
    <property type="evidence" value="ECO:0007669"/>
    <property type="project" value="TreeGrafter"/>
</dbReference>
<dbReference type="InterPro" id="IPR050360">
    <property type="entry name" value="MFS_Sugar_Transporters"/>
</dbReference>
<evidence type="ECO:0000256" key="1">
    <source>
        <dbReference type="ARBA" id="ARBA00004141"/>
    </source>
</evidence>
<feature type="transmembrane region" description="Helical" evidence="8">
    <location>
        <begin position="354"/>
        <end position="376"/>
    </location>
</feature>
<dbReference type="InterPro" id="IPR005829">
    <property type="entry name" value="Sugar_transporter_CS"/>
</dbReference>
<reference evidence="10" key="1">
    <citation type="submission" date="2022-07" db="EMBL/GenBank/DDBJ databases">
        <title>Fungi with potential for degradation of polypropylene.</title>
        <authorList>
            <person name="Gostincar C."/>
        </authorList>
    </citation>
    <scope>NUCLEOTIDE SEQUENCE</scope>
    <source>
        <strain evidence="10">EXF-13308</strain>
    </source>
</reference>
<dbReference type="EMBL" id="JANBVO010000034">
    <property type="protein sequence ID" value="KAJ9137576.1"/>
    <property type="molecule type" value="Genomic_DNA"/>
</dbReference>
<feature type="transmembrane region" description="Helical" evidence="8">
    <location>
        <begin position="382"/>
        <end position="403"/>
    </location>
</feature>
<dbReference type="FunFam" id="1.20.1250.20:FF:000117">
    <property type="entry name" value="MFS hexose transporter"/>
    <property type="match status" value="1"/>
</dbReference>
<feature type="transmembrane region" description="Helical" evidence="8">
    <location>
        <begin position="30"/>
        <end position="49"/>
    </location>
</feature>
<feature type="transmembrane region" description="Helical" evidence="8">
    <location>
        <begin position="165"/>
        <end position="183"/>
    </location>
</feature>
<feature type="transmembrane region" description="Helical" evidence="8">
    <location>
        <begin position="453"/>
        <end position="472"/>
    </location>
</feature>
<keyword evidence="6 8" id="KW-0472">Membrane</keyword>
<evidence type="ECO:0000256" key="3">
    <source>
        <dbReference type="ARBA" id="ARBA00022448"/>
    </source>
</evidence>
<evidence type="ECO:0000256" key="4">
    <source>
        <dbReference type="ARBA" id="ARBA00022692"/>
    </source>
</evidence>
<evidence type="ECO:0000259" key="9">
    <source>
        <dbReference type="PROSITE" id="PS50850"/>
    </source>
</evidence>
<evidence type="ECO:0000256" key="2">
    <source>
        <dbReference type="ARBA" id="ARBA00010992"/>
    </source>
</evidence>
<evidence type="ECO:0000313" key="10">
    <source>
        <dbReference type="EMBL" id="KAJ9137576.1"/>
    </source>
</evidence>
<evidence type="ECO:0000256" key="8">
    <source>
        <dbReference type="SAM" id="Phobius"/>
    </source>
</evidence>
<keyword evidence="3 7" id="KW-0813">Transport</keyword>
<evidence type="ECO:0000256" key="5">
    <source>
        <dbReference type="ARBA" id="ARBA00022989"/>
    </source>
</evidence>
<dbReference type="Proteomes" id="UP001174694">
    <property type="component" value="Unassembled WGS sequence"/>
</dbReference>
<dbReference type="InterPro" id="IPR005828">
    <property type="entry name" value="MFS_sugar_transport-like"/>
</dbReference>
<keyword evidence="11" id="KW-1185">Reference proteome</keyword>
<feature type="domain" description="Major facilitator superfamily (MFS) profile" evidence="9">
    <location>
        <begin position="36"/>
        <end position="476"/>
    </location>
</feature>
<dbReference type="PROSITE" id="PS00216">
    <property type="entry name" value="SUGAR_TRANSPORT_1"/>
    <property type="match status" value="2"/>
</dbReference>
<accession>A0AA38RNZ8</accession>
<dbReference type="InterPro" id="IPR020846">
    <property type="entry name" value="MFS_dom"/>
</dbReference>
<evidence type="ECO:0000256" key="6">
    <source>
        <dbReference type="ARBA" id="ARBA00023136"/>
    </source>
</evidence>
<feature type="transmembrane region" description="Helical" evidence="8">
    <location>
        <begin position="105"/>
        <end position="121"/>
    </location>
</feature>
<keyword evidence="4 8" id="KW-0812">Transmembrane</keyword>
<organism evidence="10 11">
    <name type="scientific">Pleurostoma richardsiae</name>
    <dbReference type="NCBI Taxonomy" id="41990"/>
    <lineage>
        <taxon>Eukaryota</taxon>
        <taxon>Fungi</taxon>
        <taxon>Dikarya</taxon>
        <taxon>Ascomycota</taxon>
        <taxon>Pezizomycotina</taxon>
        <taxon>Sordariomycetes</taxon>
        <taxon>Sordariomycetidae</taxon>
        <taxon>Calosphaeriales</taxon>
        <taxon>Pleurostomataceae</taxon>
        <taxon>Pleurostoma</taxon>
    </lineage>
</organism>
<dbReference type="PROSITE" id="PS50850">
    <property type="entry name" value="MFS"/>
    <property type="match status" value="1"/>
</dbReference>
<evidence type="ECO:0000256" key="7">
    <source>
        <dbReference type="RuleBase" id="RU003346"/>
    </source>
</evidence>
<dbReference type="Pfam" id="PF00083">
    <property type="entry name" value="Sugar_tr"/>
    <property type="match status" value="1"/>
</dbReference>
<dbReference type="PANTHER" id="PTHR48022">
    <property type="entry name" value="PLASTIDIC GLUCOSE TRANSPORTER 4"/>
    <property type="match status" value="1"/>
</dbReference>
<comment type="subcellular location">
    <subcellularLocation>
        <location evidence="1">Membrane</location>
        <topology evidence="1">Multi-pass membrane protein</topology>
    </subcellularLocation>
</comment>
<dbReference type="AlphaFoldDB" id="A0AA38RNZ8"/>
<comment type="caution">
    <text evidence="10">The sequence shown here is derived from an EMBL/GenBank/DDBJ whole genome shotgun (WGS) entry which is preliminary data.</text>
</comment>
<evidence type="ECO:0000313" key="11">
    <source>
        <dbReference type="Proteomes" id="UP001174694"/>
    </source>
</evidence>
<feature type="transmembrane region" description="Helical" evidence="8">
    <location>
        <begin position="424"/>
        <end position="441"/>
    </location>
</feature>
<proteinExistence type="inferred from homology"/>
<sequence length="538" mass="59765">MVTKDANIVGEALAAVLPQTDKWWFQQPHLLRLNVLLIIPLLSSSVAGYDGSLMNGLQSLRQWKDFYHNPEGAMLGLVNAAQSLGSVLSLPFVGDLSDRYGRKPVLLAGLIMIIIATIIQAASVDLAMFIVTRLIVGFGGMFVVQPSPMLIAELAYPTHRGKYTAAYWTMYYFGAIVASWSVFGCEKYESTWSWRAPSILQAAFPFVQFLFLYWVPESPRWLVAQDRTDDAATLLSKYHDPNPNTYPSPLVNFEVAEIAETIRQEKLSGETAGWGALFATPGNTRRTVIAICVGAFAQWNGIGVVSYYLTLVLDTIGIRASFTQTLINGLLQIFNFASALAAAILVDRLGRRTLFLWSGVGMLISYIVWTACSAVNDETGSTAAGIVVIVCLFTFYFHYDIAYTPLLMAYPTEIFPFSLRSKGIAVELAAIYCSLVIQAFVNPVGLDNISWRYYIVFCCFLVVFLVVTYLLFPETKGHSLEEIALIFGDKPEQKDVGVVTERKDDSGERVEPKEGLETTYSRYESVRKETTYDKVFGS</sequence>
<feature type="transmembrane region" description="Helical" evidence="8">
    <location>
        <begin position="195"/>
        <end position="215"/>
    </location>
</feature>
<feature type="transmembrane region" description="Helical" evidence="8">
    <location>
        <begin position="127"/>
        <end position="144"/>
    </location>
</feature>
<keyword evidence="5 8" id="KW-1133">Transmembrane helix</keyword>
<dbReference type="InterPro" id="IPR003663">
    <property type="entry name" value="Sugar/inositol_transpt"/>
</dbReference>
<dbReference type="Gene3D" id="1.20.1250.20">
    <property type="entry name" value="MFS general substrate transporter like domains"/>
    <property type="match status" value="1"/>
</dbReference>
<feature type="transmembrane region" description="Helical" evidence="8">
    <location>
        <begin position="329"/>
        <end position="347"/>
    </location>
</feature>
<dbReference type="PANTHER" id="PTHR48022:SF3">
    <property type="entry name" value="HEXOSE TRANSPORTER PROTEIN (AFU_ORTHOLOGUE AFUA_8G04480)-RELATED"/>
    <property type="match status" value="1"/>
</dbReference>
<feature type="transmembrane region" description="Helical" evidence="8">
    <location>
        <begin position="73"/>
        <end position="93"/>
    </location>
</feature>
<comment type="similarity">
    <text evidence="2 7">Belongs to the major facilitator superfamily. Sugar transporter (TC 2.A.1.1) family.</text>
</comment>
<dbReference type="InterPro" id="IPR036259">
    <property type="entry name" value="MFS_trans_sf"/>
</dbReference>
<dbReference type="SUPFAM" id="SSF103473">
    <property type="entry name" value="MFS general substrate transporter"/>
    <property type="match status" value="1"/>
</dbReference>
<dbReference type="GO" id="GO:0016020">
    <property type="term" value="C:membrane"/>
    <property type="evidence" value="ECO:0007669"/>
    <property type="project" value="UniProtKB-SubCell"/>
</dbReference>
<feature type="transmembrane region" description="Helical" evidence="8">
    <location>
        <begin position="288"/>
        <end position="309"/>
    </location>
</feature>
<name>A0AA38RNZ8_9PEZI</name>